<dbReference type="RefSeq" id="WP_394007102.1">
    <property type="nucleotide sequence ID" value="NZ_JBAFUR010000001.1"/>
</dbReference>
<dbReference type="Proteomes" id="UP001604043">
    <property type="component" value="Unassembled WGS sequence"/>
</dbReference>
<comment type="caution">
    <text evidence="1">The sequence shown here is derived from an EMBL/GenBank/DDBJ whole genome shotgun (WGS) entry which is preliminary data.</text>
</comment>
<gene>
    <name evidence="1" type="ORF">V5F30_00035</name>
</gene>
<evidence type="ECO:0000313" key="1">
    <source>
        <dbReference type="EMBL" id="MFG1250571.1"/>
    </source>
</evidence>
<protein>
    <submittedName>
        <fullName evidence="1">Uncharacterized protein</fullName>
    </submittedName>
</protein>
<name>A0ABW6Z9W9_9HYPH</name>
<sequence length="118" mass="13560">MSNVIPMKRRARAERKQPHLHTLCYHPLARSQDENSLLGEITHYDDCVVVHALLEERHWRKIRGESRMVRKTRKYVVDTAIEGVRLLLRVNGLHHATVQHTPDGFRVDVPALPAGEAS</sequence>
<evidence type="ECO:0000313" key="2">
    <source>
        <dbReference type="Proteomes" id="UP001604043"/>
    </source>
</evidence>
<accession>A0ABW6Z9W9</accession>
<dbReference type="EMBL" id="JBAFUR010000001">
    <property type="protein sequence ID" value="MFG1250571.1"/>
    <property type="molecule type" value="Genomic_DNA"/>
</dbReference>
<proteinExistence type="predicted"/>
<organism evidence="1 2">
    <name type="scientific">Xanthobacter aminoxidans</name>
    <dbReference type="NCBI Taxonomy" id="186280"/>
    <lineage>
        <taxon>Bacteria</taxon>
        <taxon>Pseudomonadati</taxon>
        <taxon>Pseudomonadota</taxon>
        <taxon>Alphaproteobacteria</taxon>
        <taxon>Hyphomicrobiales</taxon>
        <taxon>Xanthobacteraceae</taxon>
        <taxon>Xanthobacter</taxon>
    </lineage>
</organism>
<reference evidence="1 2" key="1">
    <citation type="submission" date="2024-02" db="EMBL/GenBank/DDBJ databases">
        <title>Expansion and revision of Xanthobacter and proposal of Roseixanthobacter gen. nov.</title>
        <authorList>
            <person name="Soltysiak M.P.M."/>
            <person name="Jalihal A."/>
            <person name="Ory A."/>
            <person name="Chrisophersen C."/>
            <person name="Lee A.D."/>
            <person name="Boulton J."/>
            <person name="Springer M."/>
        </authorList>
    </citation>
    <scope>NUCLEOTIDE SEQUENCE [LARGE SCALE GENOMIC DNA]</scope>
    <source>
        <strain evidence="1 2">CB5</strain>
    </source>
</reference>
<keyword evidence="2" id="KW-1185">Reference proteome</keyword>